<feature type="domain" description="Reverse transcriptase" evidence="1">
    <location>
        <begin position="21"/>
        <end position="138"/>
    </location>
</feature>
<dbReference type="OrthoDB" id="6433533at2759"/>
<name>A0A4Y2G9U5_ARAVE</name>
<evidence type="ECO:0000313" key="2">
    <source>
        <dbReference type="EMBL" id="GBM49967.1"/>
    </source>
</evidence>
<feature type="non-terminal residue" evidence="2">
    <location>
        <position position="1"/>
    </location>
</feature>
<dbReference type="InterPro" id="IPR000477">
    <property type="entry name" value="RT_dom"/>
</dbReference>
<reference evidence="2 3" key="1">
    <citation type="journal article" date="2019" name="Sci. Rep.">
        <title>Orb-weaving spider Araneus ventricosus genome elucidates the spidroin gene catalogue.</title>
        <authorList>
            <person name="Kono N."/>
            <person name="Nakamura H."/>
            <person name="Ohtoshi R."/>
            <person name="Moran D.A.P."/>
            <person name="Shinohara A."/>
            <person name="Yoshida Y."/>
            <person name="Fujiwara M."/>
            <person name="Mori M."/>
            <person name="Tomita M."/>
            <person name="Arakawa K."/>
        </authorList>
    </citation>
    <scope>NUCLEOTIDE SEQUENCE [LARGE SCALE GENOMIC DNA]</scope>
</reference>
<proteinExistence type="predicted"/>
<accession>A0A4Y2G9U5</accession>
<organism evidence="2 3">
    <name type="scientific">Araneus ventricosus</name>
    <name type="common">Orbweaver spider</name>
    <name type="synonym">Epeira ventricosa</name>
    <dbReference type="NCBI Taxonomy" id="182803"/>
    <lineage>
        <taxon>Eukaryota</taxon>
        <taxon>Metazoa</taxon>
        <taxon>Ecdysozoa</taxon>
        <taxon>Arthropoda</taxon>
        <taxon>Chelicerata</taxon>
        <taxon>Arachnida</taxon>
        <taxon>Araneae</taxon>
        <taxon>Araneomorphae</taxon>
        <taxon>Entelegynae</taxon>
        <taxon>Araneoidea</taxon>
        <taxon>Araneidae</taxon>
        <taxon>Araneus</taxon>
    </lineage>
</organism>
<evidence type="ECO:0000259" key="1">
    <source>
        <dbReference type="Pfam" id="PF00078"/>
    </source>
</evidence>
<evidence type="ECO:0000313" key="3">
    <source>
        <dbReference type="Proteomes" id="UP000499080"/>
    </source>
</evidence>
<dbReference type="EMBL" id="BGPR01001279">
    <property type="protein sequence ID" value="GBM49967.1"/>
    <property type="molecule type" value="Genomic_DNA"/>
</dbReference>
<dbReference type="Pfam" id="PF00078">
    <property type="entry name" value="RVT_1"/>
    <property type="match status" value="1"/>
</dbReference>
<comment type="caution">
    <text evidence="2">The sequence shown here is derived from an EMBL/GenBank/DDBJ whole genome shotgun (WGS) entry which is preliminary data.</text>
</comment>
<dbReference type="AlphaFoldDB" id="A0A4Y2G9U5"/>
<protein>
    <recommendedName>
        <fullName evidence="1">Reverse transcriptase domain-containing protein</fullName>
    </recommendedName>
</protein>
<sequence length="145" mass="16816">IFLKIFCNQEKSSLTRRKARQTENKNKDAPQGSCSRPALWNLVANDLRNQDWPAHTSIQAFAGDFVPVIKARTKEDLRRSTQESIGKFITWADNNNLEVSSDKINYILFSRWAAGPRIYWKGDIIKQKHAIKYLGVHIDDKLNWE</sequence>
<dbReference type="Proteomes" id="UP000499080">
    <property type="component" value="Unassembled WGS sequence"/>
</dbReference>
<keyword evidence="3" id="KW-1185">Reference proteome</keyword>
<gene>
    <name evidence="2" type="ORF">AVEN_34934-2_1</name>
</gene>